<organism evidence="1 2">
    <name type="scientific">Plakobranchus ocellatus</name>
    <dbReference type="NCBI Taxonomy" id="259542"/>
    <lineage>
        <taxon>Eukaryota</taxon>
        <taxon>Metazoa</taxon>
        <taxon>Spiralia</taxon>
        <taxon>Lophotrochozoa</taxon>
        <taxon>Mollusca</taxon>
        <taxon>Gastropoda</taxon>
        <taxon>Heterobranchia</taxon>
        <taxon>Euthyneura</taxon>
        <taxon>Panpulmonata</taxon>
        <taxon>Sacoglossa</taxon>
        <taxon>Placobranchoidea</taxon>
        <taxon>Plakobranchidae</taxon>
        <taxon>Plakobranchus</taxon>
    </lineage>
</organism>
<name>A0AAV3YER0_9GAST</name>
<sequence length="102" mass="11795">MAGTVSRNQVESQLWIGQPHKFLDTTDALQLWIGQPHKFLDTTDALQLWILTARLSFGTRRCFQGACACMHIFVDRQWPKITSAKYSSHHNCSNQLFDHYTQ</sequence>
<reference evidence="1 2" key="1">
    <citation type="journal article" date="2021" name="Elife">
        <title>Chloroplast acquisition without the gene transfer in kleptoplastic sea slugs, Plakobranchus ocellatus.</title>
        <authorList>
            <person name="Maeda T."/>
            <person name="Takahashi S."/>
            <person name="Yoshida T."/>
            <person name="Shimamura S."/>
            <person name="Takaki Y."/>
            <person name="Nagai Y."/>
            <person name="Toyoda A."/>
            <person name="Suzuki Y."/>
            <person name="Arimoto A."/>
            <person name="Ishii H."/>
            <person name="Satoh N."/>
            <person name="Nishiyama T."/>
            <person name="Hasebe M."/>
            <person name="Maruyama T."/>
            <person name="Minagawa J."/>
            <person name="Obokata J."/>
            <person name="Shigenobu S."/>
        </authorList>
    </citation>
    <scope>NUCLEOTIDE SEQUENCE [LARGE SCALE GENOMIC DNA]</scope>
</reference>
<dbReference type="EMBL" id="BLXT01000921">
    <property type="protein sequence ID" value="GFN81239.1"/>
    <property type="molecule type" value="Genomic_DNA"/>
</dbReference>
<evidence type="ECO:0000313" key="2">
    <source>
        <dbReference type="Proteomes" id="UP000735302"/>
    </source>
</evidence>
<accession>A0AAV3YER0</accession>
<proteinExistence type="predicted"/>
<dbReference type="Proteomes" id="UP000735302">
    <property type="component" value="Unassembled WGS sequence"/>
</dbReference>
<comment type="caution">
    <text evidence="1">The sequence shown here is derived from an EMBL/GenBank/DDBJ whole genome shotgun (WGS) entry which is preliminary data.</text>
</comment>
<evidence type="ECO:0000313" key="1">
    <source>
        <dbReference type="EMBL" id="GFN81239.1"/>
    </source>
</evidence>
<gene>
    <name evidence="1" type="ORF">PoB_000774500</name>
</gene>
<protein>
    <submittedName>
        <fullName evidence="1">Uncharacterized protein</fullName>
    </submittedName>
</protein>
<dbReference type="AlphaFoldDB" id="A0AAV3YER0"/>
<keyword evidence="2" id="KW-1185">Reference proteome</keyword>